<protein>
    <submittedName>
        <fullName evidence="2">Uncharacterized protein</fullName>
    </submittedName>
</protein>
<dbReference type="OrthoDB" id="5419927at2759"/>
<dbReference type="AlphaFoldDB" id="A0A6A6SP48"/>
<evidence type="ECO:0000313" key="2">
    <source>
        <dbReference type="EMBL" id="KAF2648741.1"/>
    </source>
</evidence>
<feature type="region of interest" description="Disordered" evidence="1">
    <location>
        <begin position="1"/>
        <end position="60"/>
    </location>
</feature>
<dbReference type="PANTHER" id="PTHR40619">
    <property type="entry name" value="FUNGAL STAND N-TERMINAL GOODBYE DOMAIN-CONTAINING PROTEIN"/>
    <property type="match status" value="1"/>
</dbReference>
<evidence type="ECO:0000256" key="1">
    <source>
        <dbReference type="SAM" id="MobiDB-lite"/>
    </source>
</evidence>
<dbReference type="PANTHER" id="PTHR40619:SF3">
    <property type="entry name" value="FUNGAL STAND N-TERMINAL GOODBYE DOMAIN-CONTAINING PROTEIN"/>
    <property type="match status" value="1"/>
</dbReference>
<proteinExistence type="predicted"/>
<keyword evidence="3" id="KW-1185">Reference proteome</keyword>
<feature type="compositionally biased region" description="Polar residues" evidence="1">
    <location>
        <begin position="10"/>
        <end position="26"/>
    </location>
</feature>
<feature type="compositionally biased region" description="Polar residues" evidence="1">
    <location>
        <begin position="34"/>
        <end position="43"/>
    </location>
</feature>
<dbReference type="EMBL" id="MU004523">
    <property type="protein sequence ID" value="KAF2648741.1"/>
    <property type="molecule type" value="Genomic_DNA"/>
</dbReference>
<accession>A0A6A6SP48</accession>
<evidence type="ECO:0000313" key="3">
    <source>
        <dbReference type="Proteomes" id="UP000799324"/>
    </source>
</evidence>
<gene>
    <name evidence="2" type="ORF">K491DRAFT_783841</name>
</gene>
<dbReference type="Proteomes" id="UP000799324">
    <property type="component" value="Unassembled WGS sequence"/>
</dbReference>
<sequence>MDDHPPPPCQQNLIDQATGQSHNDGLTNMPGITHDNTSIGCENSQPQKKGSPSKSDEPTPAVVRQILPQQITNPGNPYQFLNTIETVCERSMVQVFEEGQRDTTTKNRRLYQMLQNDKFKNWVTSSTSSVITIRFTEPDLLDTYSIGSFAATFVKSLRGSHAAPVVQFFCPISDMPCPPGSWFVLKGLIRQLLQYPNTALVTLEQLTMETSDPKYLWNLFVRILLSLVPMRTVFIVIHALGSYEDQTEANSLLRSLYRLSLDSMPRVKILLTPYVPSETADIVPFDDFLDLDKDPGDGDALGAEDLAALFENTLGIELQ</sequence>
<feature type="compositionally biased region" description="Low complexity" evidence="1">
    <location>
        <begin position="44"/>
        <end position="53"/>
    </location>
</feature>
<reference evidence="2" key="1">
    <citation type="journal article" date="2020" name="Stud. Mycol.">
        <title>101 Dothideomycetes genomes: a test case for predicting lifestyles and emergence of pathogens.</title>
        <authorList>
            <person name="Haridas S."/>
            <person name="Albert R."/>
            <person name="Binder M."/>
            <person name="Bloem J."/>
            <person name="Labutti K."/>
            <person name="Salamov A."/>
            <person name="Andreopoulos B."/>
            <person name="Baker S."/>
            <person name="Barry K."/>
            <person name="Bills G."/>
            <person name="Bluhm B."/>
            <person name="Cannon C."/>
            <person name="Castanera R."/>
            <person name="Culley D."/>
            <person name="Daum C."/>
            <person name="Ezra D."/>
            <person name="Gonzalez J."/>
            <person name="Henrissat B."/>
            <person name="Kuo A."/>
            <person name="Liang C."/>
            <person name="Lipzen A."/>
            <person name="Lutzoni F."/>
            <person name="Magnuson J."/>
            <person name="Mondo S."/>
            <person name="Nolan M."/>
            <person name="Ohm R."/>
            <person name="Pangilinan J."/>
            <person name="Park H.-J."/>
            <person name="Ramirez L."/>
            <person name="Alfaro M."/>
            <person name="Sun H."/>
            <person name="Tritt A."/>
            <person name="Yoshinaga Y."/>
            <person name="Zwiers L.-H."/>
            <person name="Turgeon B."/>
            <person name="Goodwin S."/>
            <person name="Spatafora J."/>
            <person name="Crous P."/>
            <person name="Grigoriev I."/>
        </authorList>
    </citation>
    <scope>NUCLEOTIDE SEQUENCE</scope>
    <source>
        <strain evidence="2">CBS 122681</strain>
    </source>
</reference>
<organism evidence="2 3">
    <name type="scientific">Lophiostoma macrostomum CBS 122681</name>
    <dbReference type="NCBI Taxonomy" id="1314788"/>
    <lineage>
        <taxon>Eukaryota</taxon>
        <taxon>Fungi</taxon>
        <taxon>Dikarya</taxon>
        <taxon>Ascomycota</taxon>
        <taxon>Pezizomycotina</taxon>
        <taxon>Dothideomycetes</taxon>
        <taxon>Pleosporomycetidae</taxon>
        <taxon>Pleosporales</taxon>
        <taxon>Lophiostomataceae</taxon>
        <taxon>Lophiostoma</taxon>
    </lineage>
</organism>
<name>A0A6A6SP48_9PLEO</name>